<dbReference type="Proteomes" id="UP000679725">
    <property type="component" value="Unassembled WGS sequence"/>
</dbReference>
<feature type="signal peptide" evidence="2">
    <location>
        <begin position="1"/>
        <end position="23"/>
    </location>
</feature>
<gene>
    <name evidence="3" type="ORF">DYBT9623_01712</name>
</gene>
<keyword evidence="1" id="KW-0812">Transmembrane</keyword>
<evidence type="ECO:0000313" key="4">
    <source>
        <dbReference type="Proteomes" id="UP000679725"/>
    </source>
</evidence>
<dbReference type="SUPFAM" id="SSF69360">
    <property type="entry name" value="Cell wall binding repeat"/>
    <property type="match status" value="1"/>
</dbReference>
<feature type="transmembrane region" description="Helical" evidence="1">
    <location>
        <begin position="412"/>
        <end position="432"/>
    </location>
</feature>
<dbReference type="RefSeq" id="WP_215233087.1">
    <property type="nucleotide sequence ID" value="NZ_CAJRAU010000002.1"/>
</dbReference>
<keyword evidence="2" id="KW-0732">Signal</keyword>
<keyword evidence="1" id="KW-0472">Membrane</keyword>
<keyword evidence="1" id="KW-1133">Transmembrane helix</keyword>
<dbReference type="Pfam" id="PF14903">
    <property type="entry name" value="WG_beta_rep"/>
    <property type="match status" value="3"/>
</dbReference>
<evidence type="ECO:0000256" key="1">
    <source>
        <dbReference type="SAM" id="Phobius"/>
    </source>
</evidence>
<keyword evidence="4" id="KW-1185">Reference proteome</keyword>
<dbReference type="InterPro" id="IPR032774">
    <property type="entry name" value="WG_beta_rep"/>
</dbReference>
<sequence>MFALAARCFISLFFILNFNHLLAQTEPGNAKSWLDAYTEHREYDGVYVVKKVSVPCRTYETYLTDQNGRKLTPAFRDIGDFSDGLAEFVPMELGPDGNGLHGFINKQGEIVVQPIYAGTDKFINGKTWVIYPVGKQFGLSYIDTKGNTLYKIPIENYKNDFLIAAAEQNHVCNRDTREDIIWWKNRDMFILNWNFSKFNEREIKKSKYIYHFNFGGKYGIIDKNMILRVPVALDDIDPTYKFSGQGMERVQYGDKFGYVSPYTGDLIVPFEYTDTRKPTAGLFWVKKNNKWGCIDKTGKVRIDFLYDEATGFTAEDRSAVAINGKFGHIDKKGRIRTPLKYDFASYYNHGISMVRVDDKYGYIDTTGKFITEVIYDEALPFDKTTTTAERTWLRYELAMDGTEKFVGFSYKLNAVFILIALLIFVRINSYLFRKFEGKKWLNRLKTKKTS</sequence>
<organism evidence="3 4">
    <name type="scientific">Dyadobacter linearis</name>
    <dbReference type="NCBI Taxonomy" id="2823330"/>
    <lineage>
        <taxon>Bacteria</taxon>
        <taxon>Pseudomonadati</taxon>
        <taxon>Bacteroidota</taxon>
        <taxon>Cytophagia</taxon>
        <taxon>Cytophagales</taxon>
        <taxon>Spirosomataceae</taxon>
        <taxon>Dyadobacter</taxon>
    </lineage>
</organism>
<dbReference type="PANTHER" id="PTHR37841:SF1">
    <property type="entry name" value="DUF3298 DOMAIN-CONTAINING PROTEIN"/>
    <property type="match status" value="1"/>
</dbReference>
<evidence type="ECO:0008006" key="5">
    <source>
        <dbReference type="Google" id="ProtNLM"/>
    </source>
</evidence>
<protein>
    <recommendedName>
        <fullName evidence="5">WG repeat-containing protein</fullName>
    </recommendedName>
</protein>
<feature type="chain" id="PRO_5046105303" description="WG repeat-containing protein" evidence="2">
    <location>
        <begin position="24"/>
        <end position="450"/>
    </location>
</feature>
<proteinExistence type="predicted"/>
<dbReference type="PANTHER" id="PTHR37841">
    <property type="entry name" value="GLR2918 PROTEIN"/>
    <property type="match status" value="1"/>
</dbReference>
<reference evidence="3 4" key="1">
    <citation type="submission" date="2021-04" db="EMBL/GenBank/DDBJ databases">
        <authorList>
            <person name="Rodrigo-Torres L."/>
            <person name="Arahal R. D."/>
            <person name="Lucena T."/>
        </authorList>
    </citation>
    <scope>NUCLEOTIDE SEQUENCE [LARGE SCALE GENOMIC DNA]</scope>
    <source>
        <strain evidence="3 4">CECT 9623</strain>
    </source>
</reference>
<evidence type="ECO:0000256" key="2">
    <source>
        <dbReference type="SAM" id="SignalP"/>
    </source>
</evidence>
<evidence type="ECO:0000313" key="3">
    <source>
        <dbReference type="EMBL" id="CAG5068979.1"/>
    </source>
</evidence>
<name>A0ABN7R6A5_9BACT</name>
<accession>A0ABN7R6A5</accession>
<comment type="caution">
    <text evidence="3">The sequence shown here is derived from an EMBL/GenBank/DDBJ whole genome shotgun (WGS) entry which is preliminary data.</text>
</comment>
<dbReference type="EMBL" id="CAJRAU010000002">
    <property type="protein sequence ID" value="CAG5068979.1"/>
    <property type="molecule type" value="Genomic_DNA"/>
</dbReference>